<keyword evidence="2 4" id="KW-0413">Isomerase</keyword>
<dbReference type="SUPFAM" id="SSF89623">
    <property type="entry name" value="Ribose/Galactose isomerase RpiB/AlsB"/>
    <property type="match status" value="1"/>
</dbReference>
<dbReference type="PANTHER" id="PTHR30345">
    <property type="entry name" value="RIBOSE-5-PHOSPHATE ISOMERASE B"/>
    <property type="match status" value="1"/>
</dbReference>
<evidence type="ECO:0000256" key="1">
    <source>
        <dbReference type="ARBA" id="ARBA00008754"/>
    </source>
</evidence>
<dbReference type="PANTHER" id="PTHR30345:SF0">
    <property type="entry name" value="DNA DAMAGE-REPAIR_TOLERATION PROTEIN DRT102"/>
    <property type="match status" value="1"/>
</dbReference>
<name>A0A933S9P0_UNCEI</name>
<dbReference type="InterPro" id="IPR003500">
    <property type="entry name" value="RpiB_LacA_LacB"/>
</dbReference>
<accession>A0A933S9P0</accession>
<dbReference type="Pfam" id="PF02502">
    <property type="entry name" value="LacAB_rpiB"/>
    <property type="match status" value="1"/>
</dbReference>
<evidence type="ECO:0000256" key="3">
    <source>
        <dbReference type="SAM" id="MobiDB-lite"/>
    </source>
</evidence>
<dbReference type="GO" id="GO:0004751">
    <property type="term" value="F:ribose-5-phosphate isomerase activity"/>
    <property type="evidence" value="ECO:0007669"/>
    <property type="project" value="UniProtKB-EC"/>
</dbReference>
<comment type="similarity">
    <text evidence="1">Belongs to the LacAB/RpiB family.</text>
</comment>
<dbReference type="EMBL" id="JACRIW010000030">
    <property type="protein sequence ID" value="MBI5168541.1"/>
    <property type="molecule type" value="Genomic_DNA"/>
</dbReference>
<dbReference type="NCBIfam" id="TIGR01120">
    <property type="entry name" value="rpiB"/>
    <property type="match status" value="1"/>
</dbReference>
<feature type="region of interest" description="Disordered" evidence="3">
    <location>
        <begin position="17"/>
        <end position="43"/>
    </location>
</feature>
<dbReference type="AlphaFoldDB" id="A0A933S9P0"/>
<organism evidence="4 5">
    <name type="scientific">Eiseniibacteriota bacterium</name>
    <dbReference type="NCBI Taxonomy" id="2212470"/>
    <lineage>
        <taxon>Bacteria</taxon>
        <taxon>Candidatus Eiseniibacteriota</taxon>
    </lineage>
</organism>
<protein>
    <submittedName>
        <fullName evidence="4">Ribose 5-phosphate isomerase B</fullName>
        <ecNumber evidence="4">5.3.1.6</ecNumber>
    </submittedName>
</protein>
<dbReference type="InterPro" id="IPR036569">
    <property type="entry name" value="RpiB_LacA_LacB_sf"/>
</dbReference>
<dbReference type="Gene3D" id="3.40.1400.10">
    <property type="entry name" value="Sugar-phosphate isomerase, RpiB/LacA/LacB"/>
    <property type="match status" value="1"/>
</dbReference>
<proteinExistence type="inferred from homology"/>
<evidence type="ECO:0000256" key="2">
    <source>
        <dbReference type="ARBA" id="ARBA00023235"/>
    </source>
</evidence>
<dbReference type="GO" id="GO:0005975">
    <property type="term" value="P:carbohydrate metabolic process"/>
    <property type="evidence" value="ECO:0007669"/>
    <property type="project" value="InterPro"/>
</dbReference>
<dbReference type="InterPro" id="IPR004785">
    <property type="entry name" value="RpiB"/>
</dbReference>
<dbReference type="NCBIfam" id="TIGR00689">
    <property type="entry name" value="rpiB_lacA_lacB"/>
    <property type="match status" value="1"/>
</dbReference>
<evidence type="ECO:0000313" key="5">
    <source>
        <dbReference type="Proteomes" id="UP000696931"/>
    </source>
</evidence>
<comment type="caution">
    <text evidence="4">The sequence shown here is derived from an EMBL/GenBank/DDBJ whole genome shotgun (WGS) entry which is preliminary data.</text>
</comment>
<feature type="compositionally biased region" description="Low complexity" evidence="3">
    <location>
        <begin position="29"/>
        <end position="42"/>
    </location>
</feature>
<dbReference type="EC" id="5.3.1.6" evidence="4"/>
<dbReference type="NCBIfam" id="NF004051">
    <property type="entry name" value="PRK05571.1"/>
    <property type="match status" value="1"/>
</dbReference>
<sequence length="189" mass="20059">MSTPDEATVRRLVREAVERALGPAKPERPASAPAATPTPVSPKRVAIGCDHGGLELKEVLKRAIAEDLGWEVHDCGTHSTDAVDYPDFAAAVGREVASGRAARGIVIDSAGIGSTMAANKVAGVRCALCHDDTTVLNSREHNDANVLALGARIVHRGAATKMVRLFLQTPFAGGRHERRVKKIMALERS</sequence>
<dbReference type="Proteomes" id="UP000696931">
    <property type="component" value="Unassembled WGS sequence"/>
</dbReference>
<gene>
    <name evidence="4" type="primary">rpiB</name>
    <name evidence="4" type="ORF">HZA61_03540</name>
</gene>
<evidence type="ECO:0000313" key="4">
    <source>
        <dbReference type="EMBL" id="MBI5168541.1"/>
    </source>
</evidence>
<reference evidence="4" key="1">
    <citation type="submission" date="2020-07" db="EMBL/GenBank/DDBJ databases">
        <title>Huge and variable diversity of episymbiotic CPR bacteria and DPANN archaea in groundwater ecosystems.</title>
        <authorList>
            <person name="He C.Y."/>
            <person name="Keren R."/>
            <person name="Whittaker M."/>
            <person name="Farag I.F."/>
            <person name="Doudna J."/>
            <person name="Cate J.H.D."/>
            <person name="Banfield J.F."/>
        </authorList>
    </citation>
    <scope>NUCLEOTIDE SEQUENCE</scope>
    <source>
        <strain evidence="4">NC_groundwater_1813_Pr3_B-0.1um_71_17</strain>
    </source>
</reference>